<accession>W2N9V6</accession>
<dbReference type="Proteomes" id="UP000054532">
    <property type="component" value="Unassembled WGS sequence"/>
</dbReference>
<feature type="compositionally biased region" description="Polar residues" evidence="1">
    <location>
        <begin position="7"/>
        <end position="20"/>
    </location>
</feature>
<name>W2N9V6_PHYNI</name>
<gene>
    <name evidence="2" type="ORF">L914_09556</name>
</gene>
<dbReference type="AlphaFoldDB" id="W2N9V6"/>
<evidence type="ECO:0000313" key="2">
    <source>
        <dbReference type="EMBL" id="ETM45381.1"/>
    </source>
</evidence>
<evidence type="ECO:0000256" key="1">
    <source>
        <dbReference type="SAM" id="MobiDB-lite"/>
    </source>
</evidence>
<sequence>MLHAMSHHTTQSTRVAQSIGQNTSISDVGPQLLVEDMKVFIIVRSQLAPCV</sequence>
<proteinExistence type="predicted"/>
<dbReference type="EMBL" id="KI693151">
    <property type="protein sequence ID" value="ETM45381.1"/>
    <property type="molecule type" value="Genomic_DNA"/>
</dbReference>
<reference evidence="2" key="1">
    <citation type="submission" date="2013-11" db="EMBL/GenBank/DDBJ databases">
        <title>The Genome Sequence of Phytophthora parasitica IAC_01/95.</title>
        <authorList>
            <consortium name="The Broad Institute Genomics Platform"/>
            <person name="Russ C."/>
            <person name="Tyler B."/>
            <person name="Panabieres F."/>
            <person name="Shan W."/>
            <person name="Tripathy S."/>
            <person name="Grunwald N."/>
            <person name="Machado M."/>
            <person name="Johnson C.S."/>
            <person name="Arredondo F."/>
            <person name="Hong C."/>
            <person name="Coffey M."/>
            <person name="Young S.K."/>
            <person name="Zeng Q."/>
            <person name="Gargeya S."/>
            <person name="Fitzgerald M."/>
            <person name="Abouelleil A."/>
            <person name="Alvarado L."/>
            <person name="Chapman S.B."/>
            <person name="Gainer-Dewar J."/>
            <person name="Goldberg J."/>
            <person name="Griggs A."/>
            <person name="Gujja S."/>
            <person name="Hansen M."/>
            <person name="Howarth C."/>
            <person name="Imamovic A."/>
            <person name="Ireland A."/>
            <person name="Larimer J."/>
            <person name="McCowan C."/>
            <person name="Murphy C."/>
            <person name="Pearson M."/>
            <person name="Poon T.W."/>
            <person name="Priest M."/>
            <person name="Roberts A."/>
            <person name="Saif S."/>
            <person name="Shea T."/>
            <person name="Sykes S."/>
            <person name="Wortman J."/>
            <person name="Nusbaum C."/>
            <person name="Birren B."/>
        </authorList>
    </citation>
    <scope>NUCLEOTIDE SEQUENCE [LARGE SCALE GENOMIC DNA]</scope>
    <source>
        <strain evidence="2">IAC_01/95</strain>
    </source>
</reference>
<protein>
    <submittedName>
        <fullName evidence="2">Uncharacterized protein</fullName>
    </submittedName>
</protein>
<feature type="region of interest" description="Disordered" evidence="1">
    <location>
        <begin position="1"/>
        <end position="20"/>
    </location>
</feature>
<feature type="non-terminal residue" evidence="2">
    <location>
        <position position="51"/>
    </location>
</feature>
<organism evidence="2">
    <name type="scientific">Phytophthora nicotianae</name>
    <name type="common">Potato buckeye rot agent</name>
    <name type="synonym">Phytophthora parasitica</name>
    <dbReference type="NCBI Taxonomy" id="4792"/>
    <lineage>
        <taxon>Eukaryota</taxon>
        <taxon>Sar</taxon>
        <taxon>Stramenopiles</taxon>
        <taxon>Oomycota</taxon>
        <taxon>Peronosporomycetes</taxon>
        <taxon>Peronosporales</taxon>
        <taxon>Peronosporaceae</taxon>
        <taxon>Phytophthora</taxon>
    </lineage>
</organism>